<dbReference type="AlphaFoldDB" id="A0A699KE72"/>
<proteinExistence type="predicted"/>
<gene>
    <name evidence="2" type="ORF">Tci_661541</name>
</gene>
<organism evidence="2">
    <name type="scientific">Tanacetum cinerariifolium</name>
    <name type="common">Dalmatian daisy</name>
    <name type="synonym">Chrysanthemum cinerariifolium</name>
    <dbReference type="NCBI Taxonomy" id="118510"/>
    <lineage>
        <taxon>Eukaryota</taxon>
        <taxon>Viridiplantae</taxon>
        <taxon>Streptophyta</taxon>
        <taxon>Embryophyta</taxon>
        <taxon>Tracheophyta</taxon>
        <taxon>Spermatophyta</taxon>
        <taxon>Magnoliopsida</taxon>
        <taxon>eudicotyledons</taxon>
        <taxon>Gunneridae</taxon>
        <taxon>Pentapetalae</taxon>
        <taxon>asterids</taxon>
        <taxon>campanulids</taxon>
        <taxon>Asterales</taxon>
        <taxon>Asteraceae</taxon>
        <taxon>Asteroideae</taxon>
        <taxon>Anthemideae</taxon>
        <taxon>Anthemidinae</taxon>
        <taxon>Tanacetum</taxon>
    </lineage>
</organism>
<feature type="compositionally biased region" description="Basic and acidic residues" evidence="1">
    <location>
        <begin position="103"/>
        <end position="131"/>
    </location>
</feature>
<evidence type="ECO:0008006" key="3">
    <source>
        <dbReference type="Google" id="ProtNLM"/>
    </source>
</evidence>
<evidence type="ECO:0000256" key="1">
    <source>
        <dbReference type="SAM" id="MobiDB-lite"/>
    </source>
</evidence>
<accession>A0A699KE72</accession>
<feature type="compositionally biased region" description="Basic and acidic residues" evidence="1">
    <location>
        <begin position="139"/>
        <end position="148"/>
    </location>
</feature>
<evidence type="ECO:0000313" key="2">
    <source>
        <dbReference type="EMBL" id="GFA89569.1"/>
    </source>
</evidence>
<reference evidence="2" key="1">
    <citation type="journal article" date="2019" name="Sci. Rep.">
        <title>Draft genome of Tanacetum cinerariifolium, the natural source of mosquito coil.</title>
        <authorList>
            <person name="Yamashiro T."/>
            <person name="Shiraishi A."/>
            <person name="Satake H."/>
            <person name="Nakayama K."/>
        </authorList>
    </citation>
    <scope>NUCLEOTIDE SEQUENCE</scope>
</reference>
<name>A0A699KE72_TANCI</name>
<feature type="region of interest" description="Disordered" evidence="1">
    <location>
        <begin position="103"/>
        <end position="148"/>
    </location>
</feature>
<dbReference type="EMBL" id="BKCJ010509415">
    <property type="protein sequence ID" value="GFA89569.1"/>
    <property type="molecule type" value="Genomic_DNA"/>
</dbReference>
<protein>
    <recommendedName>
        <fullName evidence="3">Nucleotide-binding alpha-beta plait domain-containing protein</fullName>
    </recommendedName>
</protein>
<comment type="caution">
    <text evidence="2">The sequence shown here is derived from an EMBL/GenBank/DDBJ whole genome shotgun (WGS) entry which is preliminary data.</text>
</comment>
<sequence>MKTRDGMTGLSKAIKGKSTTFFFTRFPESWIVKNLWEMFKKYGTVVDLYLAYRRSINIGNTKLLINMAKYDKARQNILQNEKGDGHQSDWKWTFRNLGTKPQKEQNDWKWASGKKDSKSHFEHGNVKKSFKDAIVGTHGNEKKHNGMK</sequence>